<dbReference type="InParanoid" id="I7MIQ9"/>
<dbReference type="InterPro" id="IPR032675">
    <property type="entry name" value="LRR_dom_sf"/>
</dbReference>
<dbReference type="KEGG" id="tet:TTHERM_00522350"/>
<dbReference type="Gene3D" id="1.20.1280.50">
    <property type="match status" value="1"/>
</dbReference>
<evidence type="ECO:0000259" key="1">
    <source>
        <dbReference type="PROSITE" id="PS50181"/>
    </source>
</evidence>
<dbReference type="eggNOG" id="KOG4341">
    <property type="taxonomic scope" value="Eukaryota"/>
</dbReference>
<dbReference type="InterPro" id="IPR006553">
    <property type="entry name" value="Leu-rich_rpt_Cys-con_subtyp"/>
</dbReference>
<keyword evidence="3" id="KW-1185">Reference proteome</keyword>
<dbReference type="SUPFAM" id="SSF81383">
    <property type="entry name" value="F-box domain"/>
    <property type="match status" value="1"/>
</dbReference>
<dbReference type="InterPro" id="IPR036047">
    <property type="entry name" value="F-box-like_dom_sf"/>
</dbReference>
<dbReference type="RefSeq" id="XP_001014413.2">
    <property type="nucleotide sequence ID" value="XM_001014413.2"/>
</dbReference>
<name>I7MIQ9_TETTS</name>
<dbReference type="PROSITE" id="PS50181">
    <property type="entry name" value="FBOX"/>
    <property type="match status" value="1"/>
</dbReference>
<dbReference type="Proteomes" id="UP000009168">
    <property type="component" value="Unassembled WGS sequence"/>
</dbReference>
<dbReference type="OrthoDB" id="550575at2759"/>
<dbReference type="Pfam" id="PF12937">
    <property type="entry name" value="F-box-like"/>
    <property type="match status" value="1"/>
</dbReference>
<organism evidence="2 3">
    <name type="scientific">Tetrahymena thermophila (strain SB210)</name>
    <dbReference type="NCBI Taxonomy" id="312017"/>
    <lineage>
        <taxon>Eukaryota</taxon>
        <taxon>Sar</taxon>
        <taxon>Alveolata</taxon>
        <taxon>Ciliophora</taxon>
        <taxon>Intramacronucleata</taxon>
        <taxon>Oligohymenophorea</taxon>
        <taxon>Hymenostomatida</taxon>
        <taxon>Tetrahymenina</taxon>
        <taxon>Tetrahymenidae</taxon>
        <taxon>Tetrahymena</taxon>
    </lineage>
</organism>
<feature type="domain" description="F-box" evidence="1">
    <location>
        <begin position="50"/>
        <end position="97"/>
    </location>
</feature>
<dbReference type="EMBL" id="GG662717">
    <property type="protein sequence ID" value="EAR94168.2"/>
    <property type="molecule type" value="Genomic_DNA"/>
</dbReference>
<dbReference type="AlphaFoldDB" id="I7MIQ9"/>
<dbReference type="PANTHER" id="PTHR13318">
    <property type="entry name" value="PARTNER OF PAIRED, ISOFORM B-RELATED"/>
    <property type="match status" value="1"/>
</dbReference>
<dbReference type="GeneID" id="7838706"/>
<dbReference type="GO" id="GO:0031146">
    <property type="term" value="P:SCF-dependent proteasomal ubiquitin-dependent protein catabolic process"/>
    <property type="evidence" value="ECO:0007669"/>
    <property type="project" value="TreeGrafter"/>
</dbReference>
<reference evidence="3" key="1">
    <citation type="journal article" date="2006" name="PLoS Biol.">
        <title>Macronuclear genome sequence of the ciliate Tetrahymena thermophila, a model eukaryote.</title>
        <authorList>
            <person name="Eisen J.A."/>
            <person name="Coyne R.S."/>
            <person name="Wu M."/>
            <person name="Wu D."/>
            <person name="Thiagarajan M."/>
            <person name="Wortman J.R."/>
            <person name="Badger J.H."/>
            <person name="Ren Q."/>
            <person name="Amedeo P."/>
            <person name="Jones K.M."/>
            <person name="Tallon L.J."/>
            <person name="Delcher A.L."/>
            <person name="Salzberg S.L."/>
            <person name="Silva J.C."/>
            <person name="Haas B.J."/>
            <person name="Majoros W.H."/>
            <person name="Farzad M."/>
            <person name="Carlton J.M."/>
            <person name="Smith R.K. Jr."/>
            <person name="Garg J."/>
            <person name="Pearlman R.E."/>
            <person name="Karrer K.M."/>
            <person name="Sun L."/>
            <person name="Manning G."/>
            <person name="Elde N.C."/>
            <person name="Turkewitz A.P."/>
            <person name="Asai D.J."/>
            <person name="Wilkes D.E."/>
            <person name="Wang Y."/>
            <person name="Cai H."/>
            <person name="Collins K."/>
            <person name="Stewart B.A."/>
            <person name="Lee S.R."/>
            <person name="Wilamowska K."/>
            <person name="Weinberg Z."/>
            <person name="Ruzzo W.L."/>
            <person name="Wloga D."/>
            <person name="Gaertig J."/>
            <person name="Frankel J."/>
            <person name="Tsao C.-C."/>
            <person name="Gorovsky M.A."/>
            <person name="Keeling P.J."/>
            <person name="Waller R.F."/>
            <person name="Patron N.J."/>
            <person name="Cherry J.M."/>
            <person name="Stover N.A."/>
            <person name="Krieger C.J."/>
            <person name="del Toro C."/>
            <person name="Ryder H.F."/>
            <person name="Williamson S.C."/>
            <person name="Barbeau R.A."/>
            <person name="Hamilton E.P."/>
            <person name="Orias E."/>
        </authorList>
    </citation>
    <scope>NUCLEOTIDE SEQUENCE [LARGE SCALE GENOMIC DNA]</scope>
    <source>
        <strain evidence="3">SB210</strain>
    </source>
</reference>
<dbReference type="InterPro" id="IPR001810">
    <property type="entry name" value="F-box_dom"/>
</dbReference>
<dbReference type="SMART" id="SM00367">
    <property type="entry name" value="LRR_CC"/>
    <property type="match status" value="4"/>
</dbReference>
<sequence>MINISDQDFKKQINSLNLKKDYVLQSYDKKGYYSSSSRGSKSPRTPTNTRTNIQDFKDSILCKIFTFLNVMDLCIIQGVCKKWKRMITRDPDIYSIVNLSILPPTVKTLNLMKIVQNDRNIIKLYLPHLANSNDTSYLLMSIPKTLEFLQINNVNIEFATVFTQKIPNLKILELQNRNKRKKNFDENELKAISNCCSSIQSLTINKAPLTDELLQFFLPKFQNLKIINIPNTPKLTNETLQVIARSCYQITDIHLGGTPTNYNLNFSFEGFEYFNLSKFELKSVKLDYCSRVGDQVIQIFAQRYRDNLVELQIIRNCFEKCAKISDEGISYLKDCPNLQRLNITYSRKFRESIHINISKNLHQLRYLCLKECPIQEDLSVLVQGCPQLEEVNLSGDSWVTSLSLVGLSKHPYLKILHLGHYDHGDTNCDENLEEYPPKGMFIEGIFKNKNAFQKLHLLFLEQNCSLTYWLDVRLQKIRPKLTIRYTPAENLFALVE</sequence>
<dbReference type="SUPFAM" id="SSF52047">
    <property type="entry name" value="RNI-like"/>
    <property type="match status" value="1"/>
</dbReference>
<evidence type="ECO:0000313" key="2">
    <source>
        <dbReference type="EMBL" id="EAR94168.2"/>
    </source>
</evidence>
<protein>
    <submittedName>
        <fullName evidence="2">F-box/LRR protein</fullName>
    </submittedName>
</protein>
<dbReference type="GO" id="GO:0019005">
    <property type="term" value="C:SCF ubiquitin ligase complex"/>
    <property type="evidence" value="ECO:0007669"/>
    <property type="project" value="TreeGrafter"/>
</dbReference>
<dbReference type="PANTHER" id="PTHR13318:SF105">
    <property type="entry name" value="F-BOX_LRR-REPEAT PROTEIN 3"/>
    <property type="match status" value="1"/>
</dbReference>
<proteinExistence type="predicted"/>
<dbReference type="Gene3D" id="3.80.10.10">
    <property type="entry name" value="Ribonuclease Inhibitor"/>
    <property type="match status" value="1"/>
</dbReference>
<accession>I7MIQ9</accession>
<gene>
    <name evidence="2" type="ORF">TTHERM_00522350</name>
</gene>
<dbReference type="STRING" id="312017.I7MIQ9"/>
<evidence type="ECO:0000313" key="3">
    <source>
        <dbReference type="Proteomes" id="UP000009168"/>
    </source>
</evidence>